<evidence type="ECO:0000256" key="1">
    <source>
        <dbReference type="ARBA" id="ARBA00022448"/>
    </source>
</evidence>
<evidence type="ECO:0000256" key="4">
    <source>
        <dbReference type="ARBA" id="ARBA00022840"/>
    </source>
</evidence>
<keyword evidence="2" id="KW-1003">Cell membrane</keyword>
<dbReference type="PROSITE" id="PS50893">
    <property type="entry name" value="ABC_TRANSPORTER_2"/>
    <property type="match status" value="1"/>
</dbReference>
<dbReference type="AlphaFoldDB" id="A0A7X2LSE4"/>
<dbReference type="Pfam" id="PF00005">
    <property type="entry name" value="ABC_tran"/>
    <property type="match status" value="1"/>
</dbReference>
<keyword evidence="7" id="KW-1185">Reference proteome</keyword>
<keyword evidence="4 6" id="KW-0067">ATP-binding</keyword>
<dbReference type="InterPro" id="IPR003439">
    <property type="entry name" value="ABC_transporter-like_ATP-bd"/>
</dbReference>
<accession>A0A7X2LSE4</accession>
<proteinExistence type="predicted"/>
<keyword evidence="1" id="KW-0813">Transport</keyword>
<dbReference type="RefSeq" id="WP_154373533.1">
    <property type="nucleotide sequence ID" value="NZ_WKJJ01000006.1"/>
</dbReference>
<dbReference type="PROSITE" id="PS00211">
    <property type="entry name" value="ABC_TRANSPORTER_1"/>
    <property type="match status" value="1"/>
</dbReference>
<evidence type="ECO:0000256" key="2">
    <source>
        <dbReference type="ARBA" id="ARBA00022475"/>
    </source>
</evidence>
<evidence type="ECO:0000256" key="3">
    <source>
        <dbReference type="ARBA" id="ARBA00022741"/>
    </source>
</evidence>
<dbReference type="GO" id="GO:0005524">
    <property type="term" value="F:ATP binding"/>
    <property type="evidence" value="ECO:0007669"/>
    <property type="project" value="UniProtKB-KW"/>
</dbReference>
<dbReference type="Gene3D" id="3.40.50.300">
    <property type="entry name" value="P-loop containing nucleotide triphosphate hydrolases"/>
    <property type="match status" value="1"/>
</dbReference>
<dbReference type="InterPro" id="IPR027417">
    <property type="entry name" value="P-loop_NTPase"/>
</dbReference>
<dbReference type="InterPro" id="IPR017871">
    <property type="entry name" value="ABC_transporter-like_CS"/>
</dbReference>
<name>A0A7X2LSE4_9BURK</name>
<dbReference type="InterPro" id="IPR050093">
    <property type="entry name" value="ABC_SmlMolc_Importer"/>
</dbReference>
<protein>
    <submittedName>
        <fullName evidence="6">ATP-binding cassette domain-containing protein</fullName>
    </submittedName>
</protein>
<dbReference type="GO" id="GO:0016887">
    <property type="term" value="F:ATP hydrolysis activity"/>
    <property type="evidence" value="ECO:0007669"/>
    <property type="project" value="InterPro"/>
</dbReference>
<evidence type="ECO:0000259" key="5">
    <source>
        <dbReference type="PROSITE" id="PS50893"/>
    </source>
</evidence>
<keyword evidence="2" id="KW-0472">Membrane</keyword>
<dbReference type="Proteomes" id="UP000446768">
    <property type="component" value="Unassembled WGS sequence"/>
</dbReference>
<keyword evidence="3" id="KW-0547">Nucleotide-binding</keyword>
<reference evidence="6 7" key="1">
    <citation type="submission" date="2019-11" db="EMBL/GenBank/DDBJ databases">
        <title>Novel species isolated from a subtropical stream in China.</title>
        <authorList>
            <person name="Lu H."/>
        </authorList>
    </citation>
    <scope>NUCLEOTIDE SEQUENCE [LARGE SCALE GENOMIC DNA]</scope>
    <source>
        <strain evidence="6 7">FT92W</strain>
    </source>
</reference>
<dbReference type="InterPro" id="IPR003593">
    <property type="entry name" value="AAA+_ATPase"/>
</dbReference>
<comment type="caution">
    <text evidence="6">The sequence shown here is derived from an EMBL/GenBank/DDBJ whole genome shotgun (WGS) entry which is preliminary data.</text>
</comment>
<feature type="domain" description="ABC transporter" evidence="5">
    <location>
        <begin position="2"/>
        <end position="229"/>
    </location>
</feature>
<dbReference type="PANTHER" id="PTHR42781">
    <property type="entry name" value="SPERMIDINE/PUTRESCINE IMPORT ATP-BINDING PROTEIN POTA"/>
    <property type="match status" value="1"/>
</dbReference>
<organism evidence="6 7">
    <name type="scientific">Pseudoduganella rivuli</name>
    <dbReference type="NCBI Taxonomy" id="2666085"/>
    <lineage>
        <taxon>Bacteria</taxon>
        <taxon>Pseudomonadati</taxon>
        <taxon>Pseudomonadota</taxon>
        <taxon>Betaproteobacteria</taxon>
        <taxon>Burkholderiales</taxon>
        <taxon>Oxalobacteraceae</taxon>
        <taxon>Telluria group</taxon>
        <taxon>Pseudoduganella</taxon>
    </lineage>
</organism>
<dbReference type="PANTHER" id="PTHR42781:SF4">
    <property type="entry name" value="SPERMIDINE_PUTRESCINE IMPORT ATP-BINDING PROTEIN POTA"/>
    <property type="match status" value="1"/>
</dbReference>
<evidence type="ECO:0000313" key="6">
    <source>
        <dbReference type="EMBL" id="MRV72196.1"/>
    </source>
</evidence>
<gene>
    <name evidence="6" type="ORF">GJ700_10765</name>
</gene>
<sequence>MLIDVDIAKTLRAGQRTFRLKARLVSASDRIVIYGASGAGKSMLLKAIAGLVTPDNGHIALNGRRLYDRAAKVDVPVQRRHVGYLFQDYALFPHLNVRQNIAFGLKKGWFNPPVTAHGEQLDYWLDAFELRPVAHQYPAQLSGGQRQRVALARALIDEPQALLLDEPFAALDPALRVRMRAELDALQHRLRIPMLMITHDPDDARVFGGHVLTMMDGVIAGERQIDVEASHGG</sequence>
<dbReference type="SMART" id="SM00382">
    <property type="entry name" value="AAA"/>
    <property type="match status" value="1"/>
</dbReference>
<evidence type="ECO:0000313" key="7">
    <source>
        <dbReference type="Proteomes" id="UP000446768"/>
    </source>
</evidence>
<dbReference type="SUPFAM" id="SSF52540">
    <property type="entry name" value="P-loop containing nucleoside triphosphate hydrolases"/>
    <property type="match status" value="1"/>
</dbReference>
<dbReference type="EMBL" id="WKJJ01000006">
    <property type="protein sequence ID" value="MRV72196.1"/>
    <property type="molecule type" value="Genomic_DNA"/>
</dbReference>